<feature type="domain" description="ABC transmembrane type-1" evidence="10">
    <location>
        <begin position="1"/>
        <end position="72"/>
    </location>
</feature>
<comment type="similarity">
    <text evidence="2">Belongs to the ABC transporter superfamily. ABCC family. Conjugate transporter (TC 3.A.1.208) subfamily.</text>
</comment>
<proteinExistence type="inferred from homology"/>
<keyword evidence="3" id="KW-0813">Transport</keyword>
<dbReference type="Gene3D" id="1.20.1560.10">
    <property type="entry name" value="ABC transporter type 1, transmembrane domain"/>
    <property type="match status" value="1"/>
</dbReference>
<dbReference type="GO" id="GO:0005886">
    <property type="term" value="C:plasma membrane"/>
    <property type="evidence" value="ECO:0007669"/>
    <property type="project" value="TreeGrafter"/>
</dbReference>
<dbReference type="Pfam" id="PF00664">
    <property type="entry name" value="ABC_membrane"/>
    <property type="match status" value="1"/>
</dbReference>
<dbReference type="PROSITE" id="PS50929">
    <property type="entry name" value="ABC_TM1F"/>
    <property type="match status" value="1"/>
</dbReference>
<evidence type="ECO:0000256" key="6">
    <source>
        <dbReference type="ARBA" id="ARBA00022840"/>
    </source>
</evidence>
<dbReference type="InterPro" id="IPR036640">
    <property type="entry name" value="ABC1_TM_sf"/>
</dbReference>
<sequence>MFDFLQISLQVSSVVIVAAVVNPWIFILAVPLFCAYFMVRRYYVQTSRSVKRLEGTTRSPVFSYLSATLQGLPGHAHGAEAHGRV</sequence>
<keyword evidence="4 9" id="KW-0812">Transmembrane</keyword>
<evidence type="ECO:0000256" key="3">
    <source>
        <dbReference type="ARBA" id="ARBA00022448"/>
    </source>
</evidence>
<gene>
    <name evidence="11" type="ORF">RRG08_031856</name>
</gene>
<keyword evidence="12" id="KW-1185">Reference proteome</keyword>
<dbReference type="EMBL" id="JAWDGP010000987">
    <property type="protein sequence ID" value="KAK3795775.1"/>
    <property type="molecule type" value="Genomic_DNA"/>
</dbReference>
<evidence type="ECO:0000313" key="11">
    <source>
        <dbReference type="EMBL" id="KAK3795775.1"/>
    </source>
</evidence>
<dbReference type="GO" id="GO:0005524">
    <property type="term" value="F:ATP binding"/>
    <property type="evidence" value="ECO:0007669"/>
    <property type="project" value="UniProtKB-KW"/>
</dbReference>
<evidence type="ECO:0000259" key="10">
    <source>
        <dbReference type="PROSITE" id="PS50929"/>
    </source>
</evidence>
<dbReference type="PANTHER" id="PTHR24223:SF456">
    <property type="entry name" value="MULTIDRUG RESISTANCE-ASSOCIATED PROTEIN LETHAL(2)03659"/>
    <property type="match status" value="1"/>
</dbReference>
<name>A0AAE1AY24_9GAST</name>
<dbReference type="SUPFAM" id="SSF90123">
    <property type="entry name" value="ABC transporter transmembrane region"/>
    <property type="match status" value="1"/>
</dbReference>
<keyword evidence="7 9" id="KW-1133">Transmembrane helix</keyword>
<evidence type="ECO:0000256" key="1">
    <source>
        <dbReference type="ARBA" id="ARBA00004141"/>
    </source>
</evidence>
<evidence type="ECO:0000256" key="7">
    <source>
        <dbReference type="ARBA" id="ARBA00022989"/>
    </source>
</evidence>
<reference evidence="11" key="1">
    <citation type="journal article" date="2023" name="G3 (Bethesda)">
        <title>A reference genome for the long-term kleptoplast-retaining sea slug Elysia crispata morphotype clarki.</title>
        <authorList>
            <person name="Eastman K.E."/>
            <person name="Pendleton A.L."/>
            <person name="Shaikh M.A."/>
            <person name="Suttiyut T."/>
            <person name="Ogas R."/>
            <person name="Tomko P."/>
            <person name="Gavelis G."/>
            <person name="Widhalm J.R."/>
            <person name="Wisecaver J.H."/>
        </authorList>
    </citation>
    <scope>NUCLEOTIDE SEQUENCE</scope>
    <source>
        <strain evidence="11">ECLA1</strain>
    </source>
</reference>
<dbReference type="AlphaFoldDB" id="A0AAE1AY24"/>
<evidence type="ECO:0000313" key="12">
    <source>
        <dbReference type="Proteomes" id="UP001283361"/>
    </source>
</evidence>
<keyword evidence="8 9" id="KW-0472">Membrane</keyword>
<evidence type="ECO:0000256" key="4">
    <source>
        <dbReference type="ARBA" id="ARBA00022692"/>
    </source>
</evidence>
<protein>
    <recommendedName>
        <fullName evidence="10">ABC transmembrane type-1 domain-containing protein</fullName>
    </recommendedName>
</protein>
<dbReference type="GO" id="GO:0140359">
    <property type="term" value="F:ABC-type transporter activity"/>
    <property type="evidence" value="ECO:0007669"/>
    <property type="project" value="InterPro"/>
</dbReference>
<evidence type="ECO:0000256" key="5">
    <source>
        <dbReference type="ARBA" id="ARBA00022741"/>
    </source>
</evidence>
<evidence type="ECO:0000256" key="8">
    <source>
        <dbReference type="ARBA" id="ARBA00023136"/>
    </source>
</evidence>
<accession>A0AAE1AY24</accession>
<evidence type="ECO:0000256" key="9">
    <source>
        <dbReference type="SAM" id="Phobius"/>
    </source>
</evidence>
<organism evidence="11 12">
    <name type="scientific">Elysia crispata</name>
    <name type="common">lettuce slug</name>
    <dbReference type="NCBI Taxonomy" id="231223"/>
    <lineage>
        <taxon>Eukaryota</taxon>
        <taxon>Metazoa</taxon>
        <taxon>Spiralia</taxon>
        <taxon>Lophotrochozoa</taxon>
        <taxon>Mollusca</taxon>
        <taxon>Gastropoda</taxon>
        <taxon>Heterobranchia</taxon>
        <taxon>Euthyneura</taxon>
        <taxon>Panpulmonata</taxon>
        <taxon>Sacoglossa</taxon>
        <taxon>Placobranchoidea</taxon>
        <taxon>Plakobranchidae</taxon>
        <taxon>Elysia</taxon>
    </lineage>
</organism>
<comment type="caution">
    <text evidence="11">The sequence shown here is derived from an EMBL/GenBank/DDBJ whole genome shotgun (WGS) entry which is preliminary data.</text>
</comment>
<dbReference type="Proteomes" id="UP001283361">
    <property type="component" value="Unassembled WGS sequence"/>
</dbReference>
<evidence type="ECO:0000256" key="2">
    <source>
        <dbReference type="ARBA" id="ARBA00009726"/>
    </source>
</evidence>
<keyword evidence="5" id="KW-0547">Nucleotide-binding</keyword>
<dbReference type="InterPro" id="IPR050173">
    <property type="entry name" value="ABC_transporter_C-like"/>
</dbReference>
<feature type="transmembrane region" description="Helical" evidence="9">
    <location>
        <begin position="12"/>
        <end position="39"/>
    </location>
</feature>
<dbReference type="InterPro" id="IPR011527">
    <property type="entry name" value="ABC1_TM_dom"/>
</dbReference>
<comment type="subcellular location">
    <subcellularLocation>
        <location evidence="1">Membrane</location>
        <topology evidence="1">Multi-pass membrane protein</topology>
    </subcellularLocation>
</comment>
<dbReference type="PANTHER" id="PTHR24223">
    <property type="entry name" value="ATP-BINDING CASSETTE SUB-FAMILY C"/>
    <property type="match status" value="1"/>
</dbReference>
<keyword evidence="6" id="KW-0067">ATP-binding</keyword>